<proteinExistence type="predicted"/>
<evidence type="ECO:0000256" key="2">
    <source>
        <dbReference type="SAM" id="MobiDB-lite"/>
    </source>
</evidence>
<sequence length="482" mass="54751">MSAMDNPAMTALSAQLEELEKRMQEMTAQQQTDKIVASSRWAQEKAPRYNNDIGEVVRRWKIQFDGFGQMSVESFIERVEECNYLARLSQTDLLLALSETMTGTAAKWYRSNRHMFESWSDFCRAARKTFGMDPYGKQQLLEQIRKRTQGPDERVAEYVICVQSVLRKLRPELDVQTQLDYLHGGMLPDLQKMVCRKYLRSVDDLLEEAVEAENTIRKANRYRAPTSDEATLPELRYSPGKREETSYRISSLSNPNDEVSTLMQAQIEATQRLSESVKELQSRLTSLEERFCEKKQTELLQKISESMSESHNHNCNPSGKPDGQKHQGKRKSTQQRKSVSSTQQAGMQPSSPAENKMKKTREIRCYGCGVPNVYRKNCTTCSENGAIGKAAGNLKRQQILAQAQEVTPDEKNETHSSSGNTNVTEDLEGHWWMQVQVGGKEVRGLYDTGGNRTTMTEIAAQFAQKCGRTINVGTQPTNEVRE</sequence>
<keyword evidence="5" id="KW-1185">Reference proteome</keyword>
<feature type="domain" description="Retrotransposon gag" evidence="3">
    <location>
        <begin position="98"/>
        <end position="178"/>
    </location>
</feature>
<evidence type="ECO:0000313" key="4">
    <source>
        <dbReference type="EMBL" id="CAB0040563.1"/>
    </source>
</evidence>
<feature type="region of interest" description="Disordered" evidence="2">
    <location>
        <begin position="404"/>
        <end position="424"/>
    </location>
</feature>
<dbReference type="PANTHER" id="PTHR33223:SF6">
    <property type="entry name" value="CCHC-TYPE DOMAIN-CONTAINING PROTEIN"/>
    <property type="match status" value="1"/>
</dbReference>
<feature type="coiled-coil region" evidence="1">
    <location>
        <begin position="195"/>
        <end position="222"/>
    </location>
</feature>
<feature type="compositionally biased region" description="Polar residues" evidence="2">
    <location>
        <begin position="305"/>
        <end position="317"/>
    </location>
</feature>
<dbReference type="PANTHER" id="PTHR33223">
    <property type="entry name" value="CCHC-TYPE DOMAIN-CONTAINING PROTEIN"/>
    <property type="match status" value="1"/>
</dbReference>
<dbReference type="InterPro" id="IPR005162">
    <property type="entry name" value="Retrotrans_gag_dom"/>
</dbReference>
<dbReference type="Pfam" id="PF03732">
    <property type="entry name" value="Retrotrans_gag"/>
    <property type="match status" value="1"/>
</dbReference>
<evidence type="ECO:0000256" key="1">
    <source>
        <dbReference type="SAM" id="Coils"/>
    </source>
</evidence>
<feature type="compositionally biased region" description="Polar residues" evidence="2">
    <location>
        <begin position="415"/>
        <end position="424"/>
    </location>
</feature>
<organism evidence="4 5">
    <name type="scientific">Trichogramma brassicae</name>
    <dbReference type="NCBI Taxonomy" id="86971"/>
    <lineage>
        <taxon>Eukaryota</taxon>
        <taxon>Metazoa</taxon>
        <taxon>Ecdysozoa</taxon>
        <taxon>Arthropoda</taxon>
        <taxon>Hexapoda</taxon>
        <taxon>Insecta</taxon>
        <taxon>Pterygota</taxon>
        <taxon>Neoptera</taxon>
        <taxon>Endopterygota</taxon>
        <taxon>Hymenoptera</taxon>
        <taxon>Apocrita</taxon>
        <taxon>Proctotrupomorpha</taxon>
        <taxon>Chalcidoidea</taxon>
        <taxon>Trichogrammatidae</taxon>
        <taxon>Trichogramma</taxon>
    </lineage>
</organism>
<dbReference type="OrthoDB" id="8006889at2759"/>
<keyword evidence="1" id="KW-0175">Coiled coil</keyword>
<feature type="coiled-coil region" evidence="1">
    <location>
        <begin position="9"/>
        <end position="36"/>
    </location>
</feature>
<feature type="region of interest" description="Disordered" evidence="2">
    <location>
        <begin position="305"/>
        <end position="359"/>
    </location>
</feature>
<evidence type="ECO:0000313" key="5">
    <source>
        <dbReference type="Proteomes" id="UP000479190"/>
    </source>
</evidence>
<dbReference type="Proteomes" id="UP000479190">
    <property type="component" value="Unassembled WGS sequence"/>
</dbReference>
<feature type="compositionally biased region" description="Polar residues" evidence="2">
    <location>
        <begin position="335"/>
        <end position="353"/>
    </location>
</feature>
<name>A0A6H5IU63_9HYME</name>
<evidence type="ECO:0000259" key="3">
    <source>
        <dbReference type="Pfam" id="PF03732"/>
    </source>
</evidence>
<gene>
    <name evidence="4" type="ORF">TBRA_LOCUS12264</name>
</gene>
<dbReference type="EMBL" id="CADCXV010001036">
    <property type="protein sequence ID" value="CAB0040563.1"/>
    <property type="molecule type" value="Genomic_DNA"/>
</dbReference>
<dbReference type="AlphaFoldDB" id="A0A6H5IU63"/>
<reference evidence="4 5" key="1">
    <citation type="submission" date="2020-02" db="EMBL/GenBank/DDBJ databases">
        <authorList>
            <person name="Ferguson B K."/>
        </authorList>
    </citation>
    <scope>NUCLEOTIDE SEQUENCE [LARGE SCALE GENOMIC DNA]</scope>
</reference>
<accession>A0A6H5IU63</accession>
<protein>
    <recommendedName>
        <fullName evidence="3">Retrotransposon gag domain-containing protein</fullName>
    </recommendedName>
</protein>